<keyword evidence="6" id="KW-0175">Coiled coil</keyword>
<dbReference type="GO" id="GO:0034605">
    <property type="term" value="P:cellular response to heat"/>
    <property type="evidence" value="ECO:0007669"/>
    <property type="project" value="TreeGrafter"/>
</dbReference>
<dbReference type="InterPro" id="IPR050130">
    <property type="entry name" value="ClpA_ClpB"/>
</dbReference>
<organism evidence="8 9">
    <name type="scientific">Artemisia annua</name>
    <name type="common">Sweet wormwood</name>
    <dbReference type="NCBI Taxonomy" id="35608"/>
    <lineage>
        <taxon>Eukaryota</taxon>
        <taxon>Viridiplantae</taxon>
        <taxon>Streptophyta</taxon>
        <taxon>Embryophyta</taxon>
        <taxon>Tracheophyta</taxon>
        <taxon>Spermatophyta</taxon>
        <taxon>Magnoliopsida</taxon>
        <taxon>eudicotyledons</taxon>
        <taxon>Gunneridae</taxon>
        <taxon>Pentapetalae</taxon>
        <taxon>asterids</taxon>
        <taxon>campanulids</taxon>
        <taxon>Asterales</taxon>
        <taxon>Asteraceae</taxon>
        <taxon>Asteroideae</taxon>
        <taxon>Anthemideae</taxon>
        <taxon>Artemisiinae</taxon>
        <taxon>Artemisia</taxon>
    </lineage>
</organism>
<keyword evidence="4" id="KW-0067">ATP-binding</keyword>
<dbReference type="GO" id="GO:0005737">
    <property type="term" value="C:cytoplasm"/>
    <property type="evidence" value="ECO:0007669"/>
    <property type="project" value="TreeGrafter"/>
</dbReference>
<evidence type="ECO:0000256" key="3">
    <source>
        <dbReference type="ARBA" id="ARBA00022741"/>
    </source>
</evidence>
<dbReference type="Pfam" id="PF17871">
    <property type="entry name" value="AAA_lid_9"/>
    <property type="match status" value="1"/>
</dbReference>
<keyword evidence="3" id="KW-0547">Nucleotide-binding</keyword>
<evidence type="ECO:0000256" key="2">
    <source>
        <dbReference type="ARBA" id="ARBA00022737"/>
    </source>
</evidence>
<comment type="caution">
    <text evidence="8">The sequence shown here is derived from an EMBL/GenBank/DDBJ whole genome shotgun (WGS) entry which is preliminary data.</text>
</comment>
<dbReference type="SUPFAM" id="SSF81923">
    <property type="entry name" value="Double Clp-N motif"/>
    <property type="match status" value="1"/>
</dbReference>
<evidence type="ECO:0000256" key="1">
    <source>
        <dbReference type="ARBA" id="ARBA00008675"/>
    </source>
</evidence>
<dbReference type="EMBL" id="PKPP01008390">
    <property type="protein sequence ID" value="PWA50833.1"/>
    <property type="molecule type" value="Genomic_DNA"/>
</dbReference>
<keyword evidence="9" id="KW-1185">Reference proteome</keyword>
<dbReference type="InterPro" id="IPR027417">
    <property type="entry name" value="P-loop_NTPase"/>
</dbReference>
<keyword evidence="2 5" id="KW-0677">Repeat</keyword>
<dbReference type="Proteomes" id="UP000245207">
    <property type="component" value="Unassembled WGS sequence"/>
</dbReference>
<dbReference type="FunFam" id="3.40.50.300:FF:000120">
    <property type="entry name" value="ATP-dependent chaperone ClpB"/>
    <property type="match status" value="1"/>
</dbReference>
<dbReference type="InterPro" id="IPR028299">
    <property type="entry name" value="ClpA/B_CS2"/>
</dbReference>
<feature type="domain" description="Clp R" evidence="7">
    <location>
        <begin position="4"/>
        <end position="148"/>
    </location>
</feature>
<dbReference type="PROSITE" id="PS51903">
    <property type="entry name" value="CLP_R"/>
    <property type="match status" value="1"/>
</dbReference>
<dbReference type="GO" id="GO:0005524">
    <property type="term" value="F:ATP binding"/>
    <property type="evidence" value="ECO:0007669"/>
    <property type="project" value="UniProtKB-KW"/>
</dbReference>
<protein>
    <submittedName>
        <fullName evidence="8">Chaperone protein ClpB</fullName>
    </submittedName>
</protein>
<dbReference type="PROSITE" id="PS00871">
    <property type="entry name" value="CLPAB_2"/>
    <property type="match status" value="1"/>
</dbReference>
<feature type="coiled-coil region" evidence="6">
    <location>
        <begin position="377"/>
        <end position="464"/>
    </location>
</feature>
<dbReference type="OrthoDB" id="47330at2759"/>
<reference evidence="8 9" key="1">
    <citation type="journal article" date="2018" name="Mol. Plant">
        <title>The genome of Artemisia annua provides insight into the evolution of Asteraceae family and artemisinin biosynthesis.</title>
        <authorList>
            <person name="Shen Q."/>
            <person name="Zhang L."/>
            <person name="Liao Z."/>
            <person name="Wang S."/>
            <person name="Yan T."/>
            <person name="Shi P."/>
            <person name="Liu M."/>
            <person name="Fu X."/>
            <person name="Pan Q."/>
            <person name="Wang Y."/>
            <person name="Lv Z."/>
            <person name="Lu X."/>
            <person name="Zhang F."/>
            <person name="Jiang W."/>
            <person name="Ma Y."/>
            <person name="Chen M."/>
            <person name="Hao X."/>
            <person name="Li L."/>
            <person name="Tang Y."/>
            <person name="Lv G."/>
            <person name="Zhou Y."/>
            <person name="Sun X."/>
            <person name="Brodelius P.E."/>
            <person name="Rose J.K.C."/>
            <person name="Tang K."/>
        </authorList>
    </citation>
    <scope>NUCLEOTIDE SEQUENCE [LARGE SCALE GENOMIC DNA]</scope>
    <source>
        <strain evidence="9">cv. Huhao1</strain>
        <tissue evidence="8">Leaf</tissue>
    </source>
</reference>
<dbReference type="InterPro" id="IPR041546">
    <property type="entry name" value="ClpA/ClpB_AAA_lid"/>
</dbReference>
<dbReference type="InterPro" id="IPR036628">
    <property type="entry name" value="Clp_N_dom_sf"/>
</dbReference>
<evidence type="ECO:0000313" key="8">
    <source>
        <dbReference type="EMBL" id="PWA50833.1"/>
    </source>
</evidence>
<dbReference type="Pfam" id="PF02861">
    <property type="entry name" value="Clp_N"/>
    <property type="match status" value="1"/>
</dbReference>
<evidence type="ECO:0000256" key="5">
    <source>
        <dbReference type="PROSITE-ProRule" id="PRU01251"/>
    </source>
</evidence>
<proteinExistence type="inferred from homology"/>
<gene>
    <name evidence="8" type="ORF">CTI12_AA469450</name>
</gene>
<dbReference type="GO" id="GO:0016887">
    <property type="term" value="F:ATP hydrolysis activity"/>
    <property type="evidence" value="ECO:0007669"/>
    <property type="project" value="TreeGrafter"/>
</dbReference>
<comment type="similarity">
    <text evidence="1">Belongs to the ClpA/ClpB family.</text>
</comment>
<evidence type="ECO:0000313" key="9">
    <source>
        <dbReference type="Proteomes" id="UP000245207"/>
    </source>
</evidence>
<dbReference type="InterPro" id="IPR004176">
    <property type="entry name" value="Clp_R_N"/>
</dbReference>
<dbReference type="PANTHER" id="PTHR11638:SF18">
    <property type="entry name" value="HEAT SHOCK PROTEIN 104"/>
    <property type="match status" value="1"/>
</dbReference>
<dbReference type="Gene3D" id="1.10.1780.10">
    <property type="entry name" value="Clp, N-terminal domain"/>
    <property type="match status" value="1"/>
</dbReference>
<dbReference type="AlphaFoldDB" id="A0A2U1LPB0"/>
<accession>A0A2U1LPB0</accession>
<sequence length="613" mass="69009">MLNPDTFTRLTYDTLMAAHDIAKAAGHEEFTLLHVAAASISFWNSLFKQAITNVGDEETSNRAEYVFNEALRKLPSQSITLDCVLVCNHVLVTLRWAQKLQRRTGDTYLAYDHLMLGLLQRSEIVDLLHEANVSVSRLKTEVQHFRGKDFRVQSAFGDDRMVKYRALKTYGHDLVEQASKLGPVIGRDEEIERIFRGDVPSKLADVRIVALDMGALTAGTKFTWEFLGRLGNVLEEVAKSDGKVILFIDELHIFLRAGRVEEGSKDVANLLKLMLARRELQCVGATTLEEHRKYIENDASFERPFQQVLVAEPSVTDTINILRGLQKKYEDHHKVLIHDSALVAAVQLSSQYISEGSLPNKAIDLLDEACANVRVQMNSETRKINNCERLIMQLEVRLHALQNKKDKESKALISEMTTELDGLTEKLGLLRMEYKKIKDRTHEIRSLKQKQEQLMVALDEALRQGDTKRALDLSYGELHEVDTAISKFDDTIYENSMLTETVGPDRITKVISHRTGIPLTRLGTSVEERLRGLSNRLHQRVVGQDQAVTAVSEAVLRGQVGFGRDGQPAGSVLELAKALAERLFDDEKAIIRLDVSEYTEQESVARLIGTPQG</sequence>
<dbReference type="Gene3D" id="3.40.50.300">
    <property type="entry name" value="P-loop containing nucleotide triphosphate hydrolases"/>
    <property type="match status" value="3"/>
</dbReference>
<name>A0A2U1LPB0_ARTAN</name>
<dbReference type="PANTHER" id="PTHR11638">
    <property type="entry name" value="ATP-DEPENDENT CLP PROTEASE"/>
    <property type="match status" value="1"/>
</dbReference>
<dbReference type="SUPFAM" id="SSF52540">
    <property type="entry name" value="P-loop containing nucleoside triphosphate hydrolases"/>
    <property type="match status" value="2"/>
</dbReference>
<evidence type="ECO:0000256" key="6">
    <source>
        <dbReference type="SAM" id="Coils"/>
    </source>
</evidence>
<evidence type="ECO:0000259" key="7">
    <source>
        <dbReference type="PROSITE" id="PS51903"/>
    </source>
</evidence>
<evidence type="ECO:0000256" key="4">
    <source>
        <dbReference type="ARBA" id="ARBA00022840"/>
    </source>
</evidence>
<dbReference type="STRING" id="35608.A0A2U1LPB0"/>